<feature type="compositionally biased region" description="Low complexity" evidence="7">
    <location>
        <begin position="577"/>
        <end position="586"/>
    </location>
</feature>
<dbReference type="OrthoDB" id="9378527at2759"/>
<dbReference type="PANTHER" id="PTHR11501:SF16">
    <property type="entry name" value="MICROTUBULE-ASSOCIATED PROTEIN 4"/>
    <property type="match status" value="1"/>
</dbReference>
<feature type="compositionally biased region" description="Basic and acidic residues" evidence="7">
    <location>
        <begin position="614"/>
        <end position="705"/>
    </location>
</feature>
<feature type="region of interest" description="Disordered" evidence="7">
    <location>
        <begin position="1028"/>
        <end position="1107"/>
    </location>
</feature>
<feature type="compositionally biased region" description="Low complexity" evidence="7">
    <location>
        <begin position="520"/>
        <end position="556"/>
    </location>
</feature>
<feature type="compositionally biased region" description="Low complexity" evidence="7">
    <location>
        <begin position="817"/>
        <end position="830"/>
    </location>
</feature>
<feature type="compositionally biased region" description="Basic and acidic residues" evidence="7">
    <location>
        <begin position="1046"/>
        <end position="1055"/>
    </location>
</feature>
<dbReference type="STRING" id="28743.ENSCVAP00000015336"/>
<name>A0A3Q2D995_CYPVA</name>
<proteinExistence type="predicted"/>
<dbReference type="GO" id="GO:0031175">
    <property type="term" value="P:neuron projection development"/>
    <property type="evidence" value="ECO:0007669"/>
    <property type="project" value="TreeGrafter"/>
</dbReference>
<feature type="compositionally biased region" description="Polar residues" evidence="7">
    <location>
        <begin position="733"/>
        <end position="752"/>
    </location>
</feature>
<evidence type="ECO:0000256" key="1">
    <source>
        <dbReference type="ARBA" id="ARBA00004245"/>
    </source>
</evidence>
<feature type="compositionally biased region" description="Low complexity" evidence="7">
    <location>
        <begin position="936"/>
        <end position="948"/>
    </location>
</feature>
<feature type="compositionally biased region" description="Polar residues" evidence="7">
    <location>
        <begin position="560"/>
        <end position="572"/>
    </location>
</feature>
<feature type="region of interest" description="Disordered" evidence="7">
    <location>
        <begin position="49"/>
        <end position="78"/>
    </location>
</feature>
<feature type="compositionally biased region" description="Acidic residues" evidence="7">
    <location>
        <begin position="243"/>
        <end position="252"/>
    </location>
</feature>
<evidence type="ECO:0000256" key="4">
    <source>
        <dbReference type="ARBA" id="ARBA00022701"/>
    </source>
</evidence>
<sequence>MDLSLRDALGGGGGGAPAEALLKRDFVASLEKESYDDKVGETVSKTDYRPLVDGKDTKSGQGMMSSMMSSVGRQDPQGQPAFSSDYLSGPVMGGMTGQWSLNKTKDSSMPDSFLGFSQTGMGGTMGSGLPPFQSTMTSGLGHTGMSPAMDTQKSSGLFGVENKTTSNMSGSNTFKTSDPFSSGGPGIPSVDHSTAPVLSPSGSVDDSSPTSSNSEPLSPERMGTGGETGKQRRRKKKRKGSDEVYDFLEEQEINTNQSKECRMQDEDGRVAEEDRDDEENWEWDIRESGGGGRVKGRKTKSRARLPEEWGAPLQPVSPTPAAVAPKFSLDTAPDQIPTSFINCSHASLVKDPSPRAYEPMCDVDYPLSGKNGQKANEDKVLTSKQEINSSPTTNTTSKTGDVGGSLALLSGENLSPVSQTFSFLDSVLQTPPGSTPDSQTTTPITNTPSIATASLTKSFPAESAIPISQPSSVFNPAKSISDPPTAFTPSTNPPPPPPATAASTLNVNAEPFVPSGMFMSSTATPAVSTATAALPGSPAPLSTTSSVSPLCSSLAHSKNESTPSSLSDTSPKSVDMSLSSPNPSSSITQAAPPSFLVHTEHQESSSTQLPLLEVKADNKEKLDINSSKTDKINNLDKKEEQLKKDNNTDKNQKQEMILKNEEKIDKLNDKANEKPEKVDKPEKTNKDEKKEEEKKPAEKKEEKGGKGTAKSPTGNGSKTVPSTDSKSKLDPGSTKQNSTKSRPSTLSTNDVANSAKRPSPTTANKKSPMPKATTPTAAKRQPTTGSTKAAKTPENGAEKRSPVPKTTAPPRQAPNKNGTSAGTANKTAANKNEKTENKTGETKKPKTTARPRPTSTATPATPSASTNGEGASTHRRRVITKPPVPKQTPLEKKPAAPRPPRTPRPINAPTPDLKNVRSKIGSIDNIKYQPGGGKVSSTLNSKTSDSSTPAAKARVQIVHKKLDFSHITSRCGSKDNIKHVPGGGKVQILNKKVDVSKVTSKCGSKDNIKYKPGGGDVKIESHKVNIKAKSKIGSLDNVGPGSEQTNGHKEDKTGEKTSPPASGAPQQTTAPAGVAKENGMKEPTASPLGGGGLKEPLSIDKRITETN</sequence>
<feature type="region of interest" description="Disordered" evidence="7">
    <location>
        <begin position="425"/>
        <end position="453"/>
    </location>
</feature>
<organism evidence="8 9">
    <name type="scientific">Cyprinodon variegatus</name>
    <name type="common">Sheepshead minnow</name>
    <dbReference type="NCBI Taxonomy" id="28743"/>
    <lineage>
        <taxon>Eukaryota</taxon>
        <taxon>Metazoa</taxon>
        <taxon>Chordata</taxon>
        <taxon>Craniata</taxon>
        <taxon>Vertebrata</taxon>
        <taxon>Euteleostomi</taxon>
        <taxon>Actinopterygii</taxon>
        <taxon>Neopterygii</taxon>
        <taxon>Teleostei</taxon>
        <taxon>Neoteleostei</taxon>
        <taxon>Acanthomorphata</taxon>
        <taxon>Ovalentaria</taxon>
        <taxon>Atherinomorphae</taxon>
        <taxon>Cyprinodontiformes</taxon>
        <taxon>Cyprinodontidae</taxon>
        <taxon>Cyprinodon</taxon>
    </lineage>
</organism>
<dbReference type="GO" id="GO:0043005">
    <property type="term" value="C:neuron projection"/>
    <property type="evidence" value="ECO:0007669"/>
    <property type="project" value="TreeGrafter"/>
</dbReference>
<evidence type="ECO:0000313" key="8">
    <source>
        <dbReference type="Ensembl" id="ENSCVAP00000015336.1"/>
    </source>
</evidence>
<dbReference type="RefSeq" id="XP_015236390.1">
    <property type="nucleotide sequence ID" value="XM_015380904.1"/>
</dbReference>
<dbReference type="PROSITE" id="PS51491">
    <property type="entry name" value="TAU_MAP_2"/>
    <property type="match status" value="3"/>
</dbReference>
<dbReference type="InterPro" id="IPR027324">
    <property type="entry name" value="MAP2/MAP4/Tau"/>
</dbReference>
<feature type="region of interest" description="Disordered" evidence="7">
    <location>
        <begin position="149"/>
        <end position="325"/>
    </location>
</feature>
<dbReference type="Ensembl" id="ENSCVAT00000023398.1">
    <property type="protein sequence ID" value="ENSCVAP00000015336.1"/>
    <property type="gene ID" value="ENSCVAG00000018113.1"/>
</dbReference>
<dbReference type="Pfam" id="PF00418">
    <property type="entry name" value="Tubulin-binding"/>
    <property type="match status" value="3"/>
</dbReference>
<feature type="compositionally biased region" description="Basic residues" evidence="7">
    <location>
        <begin position="294"/>
        <end position="303"/>
    </location>
</feature>
<keyword evidence="5" id="KW-0677">Repeat</keyword>
<dbReference type="GO" id="GO:0005874">
    <property type="term" value="C:microtubule"/>
    <property type="evidence" value="ECO:0007669"/>
    <property type="project" value="UniProtKB-KW"/>
</dbReference>
<evidence type="ECO:0000256" key="2">
    <source>
        <dbReference type="ARBA" id="ARBA00022490"/>
    </source>
</evidence>
<feature type="compositionally biased region" description="Polar residues" evidence="7">
    <location>
        <begin position="162"/>
        <end position="180"/>
    </location>
</feature>
<keyword evidence="6" id="KW-0206">Cytoskeleton</keyword>
<evidence type="ECO:0000256" key="6">
    <source>
        <dbReference type="ARBA" id="ARBA00023212"/>
    </source>
</evidence>
<dbReference type="GeneID" id="107088620"/>
<feature type="region of interest" description="Disordered" evidence="7">
    <location>
        <begin position="466"/>
        <end position="951"/>
    </location>
</feature>
<feature type="compositionally biased region" description="Acidic residues" evidence="7">
    <location>
        <begin position="273"/>
        <end position="282"/>
    </location>
</feature>
<feature type="region of interest" description="Disordered" evidence="7">
    <location>
        <begin position="366"/>
        <end position="409"/>
    </location>
</feature>
<evidence type="ECO:0000256" key="3">
    <source>
        <dbReference type="ARBA" id="ARBA00022553"/>
    </source>
</evidence>
<dbReference type="KEGG" id="cvg:107088620"/>
<dbReference type="AlphaFoldDB" id="A0A3Q2D995"/>
<dbReference type="PANTHER" id="PTHR11501">
    <property type="entry name" value="MICROTUBULE-ASSOCIATED PROTEIN"/>
    <property type="match status" value="1"/>
</dbReference>
<evidence type="ECO:0000256" key="5">
    <source>
        <dbReference type="ARBA" id="ARBA00022737"/>
    </source>
</evidence>
<keyword evidence="3" id="KW-0597">Phosphoprotein</keyword>
<feature type="compositionally biased region" description="Low complexity" evidence="7">
    <location>
        <begin position="196"/>
        <end position="220"/>
    </location>
</feature>
<feature type="compositionally biased region" description="Basic and acidic residues" evidence="7">
    <location>
        <begin position="1097"/>
        <end position="1107"/>
    </location>
</feature>
<feature type="compositionally biased region" description="Low complexity" evidence="7">
    <location>
        <begin position="848"/>
        <end position="866"/>
    </location>
</feature>
<feature type="compositionally biased region" description="Basic and acidic residues" evidence="7">
    <location>
        <begin position="49"/>
        <end position="58"/>
    </location>
</feature>
<keyword evidence="2" id="KW-0963">Cytoplasm</keyword>
<keyword evidence="9" id="KW-1185">Reference proteome</keyword>
<protein>
    <submittedName>
        <fullName evidence="8">Microtubule associated protein 4 like</fullName>
    </submittedName>
</protein>
<feature type="compositionally biased region" description="Low complexity" evidence="7">
    <location>
        <begin position="388"/>
        <end position="399"/>
    </location>
</feature>
<dbReference type="GO" id="GO:0008017">
    <property type="term" value="F:microtubule binding"/>
    <property type="evidence" value="ECO:0007669"/>
    <property type="project" value="InterPro"/>
</dbReference>
<dbReference type="GO" id="GO:0000226">
    <property type="term" value="P:microtubule cytoskeleton organization"/>
    <property type="evidence" value="ECO:0007669"/>
    <property type="project" value="TreeGrafter"/>
</dbReference>
<evidence type="ECO:0000313" key="9">
    <source>
        <dbReference type="Proteomes" id="UP000265020"/>
    </source>
</evidence>
<dbReference type="GeneTree" id="ENSGT00940000159742"/>
<dbReference type="InterPro" id="IPR001084">
    <property type="entry name" value="MAP_tubulin-bd_rpt"/>
</dbReference>
<feature type="compositionally biased region" description="Polar residues" evidence="7">
    <location>
        <begin position="773"/>
        <end position="789"/>
    </location>
</feature>
<feature type="compositionally biased region" description="Polar residues" evidence="7">
    <location>
        <begin position="711"/>
        <end position="724"/>
    </location>
</feature>
<reference evidence="8" key="1">
    <citation type="submission" date="2025-08" db="UniProtKB">
        <authorList>
            <consortium name="Ensembl"/>
        </authorList>
    </citation>
    <scope>IDENTIFICATION</scope>
</reference>
<reference evidence="8" key="2">
    <citation type="submission" date="2025-09" db="UniProtKB">
        <authorList>
            <consortium name="Ensembl"/>
        </authorList>
    </citation>
    <scope>IDENTIFICATION</scope>
</reference>
<keyword evidence="4" id="KW-0493">Microtubule</keyword>
<dbReference type="Proteomes" id="UP000265020">
    <property type="component" value="Unassembled WGS sequence"/>
</dbReference>
<evidence type="ECO:0000256" key="7">
    <source>
        <dbReference type="SAM" id="MobiDB-lite"/>
    </source>
</evidence>
<accession>A0A3Q2D995</accession>
<feature type="compositionally biased region" description="Pro residues" evidence="7">
    <location>
        <begin position="896"/>
        <end position="908"/>
    </location>
</feature>
<comment type="subcellular location">
    <subcellularLocation>
        <location evidence="1">Cytoplasm</location>
        <location evidence="1">Cytoskeleton</location>
    </subcellularLocation>
</comment>
<feature type="compositionally biased region" description="Basic and acidic residues" evidence="7">
    <location>
        <begin position="831"/>
        <end position="844"/>
    </location>
</feature>
<feature type="compositionally biased region" description="Basic and acidic residues" evidence="7">
    <location>
        <begin position="259"/>
        <end position="272"/>
    </location>
</feature>